<proteinExistence type="predicted"/>
<dbReference type="Proteomes" id="UP000250166">
    <property type="component" value="Unassembled WGS sequence"/>
</dbReference>
<organism evidence="3 4">
    <name type="scientific">Helicobacter fennelliae</name>
    <dbReference type="NCBI Taxonomy" id="215"/>
    <lineage>
        <taxon>Bacteria</taxon>
        <taxon>Pseudomonadati</taxon>
        <taxon>Campylobacterota</taxon>
        <taxon>Epsilonproteobacteria</taxon>
        <taxon>Campylobacterales</taxon>
        <taxon>Helicobacteraceae</taxon>
        <taxon>Helicobacter</taxon>
    </lineage>
</organism>
<dbReference type="InterPro" id="IPR008813">
    <property type="entry name" value="Plasmid_replication_RepL"/>
</dbReference>
<dbReference type="InterPro" id="IPR052048">
    <property type="entry name" value="ST_Response_Regulator"/>
</dbReference>
<dbReference type="PANTHER" id="PTHR43228:SF1">
    <property type="entry name" value="TWO-COMPONENT RESPONSE REGULATOR ARR22"/>
    <property type="match status" value="1"/>
</dbReference>
<feature type="modified residue" description="4-aspartylphosphate" evidence="1">
    <location>
        <position position="63"/>
    </location>
</feature>
<name>A0A2X3AYX2_9HELI</name>
<dbReference type="Pfam" id="PF05732">
    <property type="entry name" value="RepL"/>
    <property type="match status" value="1"/>
</dbReference>
<dbReference type="SUPFAM" id="SSF52172">
    <property type="entry name" value="CheY-like"/>
    <property type="match status" value="1"/>
</dbReference>
<dbReference type="PANTHER" id="PTHR43228">
    <property type="entry name" value="TWO-COMPONENT RESPONSE REGULATOR"/>
    <property type="match status" value="1"/>
</dbReference>
<evidence type="ECO:0000313" key="4">
    <source>
        <dbReference type="Proteomes" id="UP000250166"/>
    </source>
</evidence>
<keyword evidence="1" id="KW-0597">Phosphoprotein</keyword>
<dbReference type="GO" id="GO:0000160">
    <property type="term" value="P:phosphorelay signal transduction system"/>
    <property type="evidence" value="ECO:0007669"/>
    <property type="project" value="InterPro"/>
</dbReference>
<evidence type="ECO:0000313" key="3">
    <source>
        <dbReference type="EMBL" id="SQB98088.1"/>
    </source>
</evidence>
<dbReference type="InterPro" id="IPR001789">
    <property type="entry name" value="Sig_transdc_resp-reg_receiver"/>
</dbReference>
<dbReference type="PROSITE" id="PS50110">
    <property type="entry name" value="RESPONSE_REGULATORY"/>
    <property type="match status" value="1"/>
</dbReference>
<dbReference type="EMBL" id="UAWL01000006">
    <property type="protein sequence ID" value="SQB98088.1"/>
    <property type="molecule type" value="Genomic_DNA"/>
</dbReference>
<dbReference type="SMART" id="SM00448">
    <property type="entry name" value="REC"/>
    <property type="match status" value="1"/>
</dbReference>
<dbReference type="GO" id="GO:0006276">
    <property type="term" value="P:plasmid maintenance"/>
    <property type="evidence" value="ECO:0007669"/>
    <property type="project" value="InterPro"/>
</dbReference>
<dbReference type="Gene3D" id="3.40.50.2300">
    <property type="match status" value="1"/>
</dbReference>
<feature type="domain" description="Response regulatory" evidence="2">
    <location>
        <begin position="14"/>
        <end position="130"/>
    </location>
</feature>
<gene>
    <name evidence="3" type="primary">arlR</name>
    <name evidence="3" type="ORF">NCTC13102_00538</name>
</gene>
<protein>
    <submittedName>
        <fullName evidence="3">Two-component response regulator family protein</fullName>
    </submittedName>
</protein>
<dbReference type="Pfam" id="PF00072">
    <property type="entry name" value="Response_reg"/>
    <property type="match status" value="1"/>
</dbReference>
<dbReference type="AlphaFoldDB" id="A0A2X3AYX2"/>
<reference evidence="3 4" key="1">
    <citation type="submission" date="2018-06" db="EMBL/GenBank/DDBJ databases">
        <authorList>
            <consortium name="Pathogen Informatics"/>
            <person name="Doyle S."/>
        </authorList>
    </citation>
    <scope>NUCLEOTIDE SEQUENCE [LARGE SCALE GENOMIC DNA]</scope>
    <source>
        <strain evidence="3 4">NCTC13102</strain>
    </source>
</reference>
<evidence type="ECO:0000256" key="1">
    <source>
        <dbReference type="PROSITE-ProRule" id="PRU00169"/>
    </source>
</evidence>
<sequence>MQPPTQLTQLKKMSILYVEDNEDVQRITAMVLEDYIDRIFLAQNGIQALEIFNTHKIDIVLTDILMPKMNGIELCSKIRNGKNNPHCPIIIITAHTEVNYLLEAISLRVDGYILKPINIEEMLSTIHKALLPQIQSQELESKNLLINAISTFVGGKKIEIIEFLIQNCDEDNIFYGSYEDIITKLNVSKPTIVKIFHQLIKVGLLIKIKNKVYKLHPNVSNKNQDLLS</sequence>
<dbReference type="RefSeq" id="WP_023946453.1">
    <property type="nucleotide sequence ID" value="NZ_JAERIV010000015.1"/>
</dbReference>
<evidence type="ECO:0000259" key="2">
    <source>
        <dbReference type="PROSITE" id="PS50110"/>
    </source>
</evidence>
<dbReference type="CDD" id="cd17536">
    <property type="entry name" value="REC_YesN-like"/>
    <property type="match status" value="1"/>
</dbReference>
<dbReference type="GO" id="GO:0006260">
    <property type="term" value="P:DNA replication"/>
    <property type="evidence" value="ECO:0007669"/>
    <property type="project" value="InterPro"/>
</dbReference>
<dbReference type="InterPro" id="IPR011006">
    <property type="entry name" value="CheY-like_superfamily"/>
</dbReference>
<accession>A0A2X3AYX2</accession>